<feature type="domain" description="G-protein coupled receptors family 1 profile" evidence="10">
    <location>
        <begin position="375"/>
        <end position="636"/>
    </location>
</feature>
<comment type="caution">
    <text evidence="11">The sequence shown here is derived from an EMBL/GenBank/DDBJ whole genome shotgun (WGS) entry which is preliminary data.</text>
</comment>
<protein>
    <recommendedName>
        <fullName evidence="10">G-protein coupled receptors family 1 profile domain-containing protein</fullName>
    </recommendedName>
</protein>
<feature type="transmembrane region" description="Helical" evidence="9">
    <location>
        <begin position="224"/>
        <end position="245"/>
    </location>
</feature>
<dbReference type="Proteomes" id="UP001159427">
    <property type="component" value="Unassembled WGS sequence"/>
</dbReference>
<dbReference type="Pfam" id="PF00001">
    <property type="entry name" value="7tm_1"/>
    <property type="match status" value="2"/>
</dbReference>
<feature type="transmembrane region" description="Helical" evidence="9">
    <location>
        <begin position="126"/>
        <end position="145"/>
    </location>
</feature>
<dbReference type="Gene3D" id="1.20.1070.10">
    <property type="entry name" value="Rhodopsin 7-helix transmembrane proteins"/>
    <property type="match status" value="2"/>
</dbReference>
<dbReference type="PROSITE" id="PS50262">
    <property type="entry name" value="G_PROTEIN_RECEP_F1_2"/>
    <property type="match status" value="2"/>
</dbReference>
<dbReference type="PANTHER" id="PTHR45695">
    <property type="entry name" value="LEUCOKININ RECEPTOR-RELATED"/>
    <property type="match status" value="1"/>
</dbReference>
<sequence>MASIMFTSTLSVISIAALIGNILVVVTFVKTPSLRISTNYYIVNMAASDLLAILFNWPLYVTEGMLTSKVFISGSSASSVCKLGMYLKGVSHLVSVLSLVLIALDRFAAIVFPLKRIIMKVKIRVIFLSLTWLIAVSYGLPQAIFTDIIKVGGQTFCRFMMSDGPRTIFNGVGFILFYVFPLITIIILYSAILRSLKKKTKPGELLQGHEGTKRQQQNQKIVKIMISIVVAFFICWTPLSVYLFFKKLYPSLFIKDGCLLLVGLTFYVFPSLSTAVNPIILFVFSTNYKRALRNLWSSVFSTCKCAFTAKRARQEQVMATQEVNLELTNTKLLKQVKMNNSTQVQLNSTSEGCSAMVSIMFTLTLSVISIAALIGNVLVVVTFIKTPILRISTNYYIVNMAVSDLLALLVNWPLYTTEGMLTPKVFISGTSASSVCKLGMYLRAVSQSVSVLSLVLIALDRFVAIVFPLKRIVMKIKIRVIFLSLTWFIPFSYGLPQAIFTDIIKVGEQTFCRFMMSDRPRTIFNGVGFILFYLFPFITIIILYSAILRSLKKRSKPGEMLQGQADAKRHQQNQKIVKILISIVVAFFICWTPLSVYLFFKKLYPSLFIKDGCLLLVGLTFYVFPSLSTAVNPIILFVFSTNYKRALRNL</sequence>
<keyword evidence="6 8" id="KW-0675">Receptor</keyword>
<keyword evidence="2 8" id="KW-0812">Transmembrane</keyword>
<reference evidence="11 12" key="1">
    <citation type="submission" date="2022-05" db="EMBL/GenBank/DDBJ databases">
        <authorList>
            <consortium name="Genoscope - CEA"/>
            <person name="William W."/>
        </authorList>
    </citation>
    <scope>NUCLEOTIDE SEQUENCE [LARGE SCALE GENOMIC DNA]</scope>
</reference>
<feature type="non-terminal residue" evidence="11">
    <location>
        <position position="650"/>
    </location>
</feature>
<proteinExistence type="inferred from homology"/>
<evidence type="ECO:0000256" key="5">
    <source>
        <dbReference type="ARBA" id="ARBA00023136"/>
    </source>
</evidence>
<feature type="transmembrane region" description="Helical" evidence="9">
    <location>
        <begin position="168"/>
        <end position="192"/>
    </location>
</feature>
<evidence type="ECO:0000256" key="2">
    <source>
        <dbReference type="ARBA" id="ARBA00022692"/>
    </source>
</evidence>
<evidence type="ECO:0000256" key="8">
    <source>
        <dbReference type="RuleBase" id="RU000688"/>
    </source>
</evidence>
<feature type="transmembrane region" description="Helical" evidence="9">
    <location>
        <begin position="41"/>
        <end position="60"/>
    </location>
</feature>
<feature type="transmembrane region" description="Helical" evidence="9">
    <location>
        <begin position="579"/>
        <end position="600"/>
    </location>
</feature>
<keyword evidence="4 8" id="KW-0297">G-protein coupled receptor</keyword>
<gene>
    <name evidence="11" type="ORF">PEVE_00007050</name>
</gene>
<dbReference type="EMBL" id="CALNXI010001468">
    <property type="protein sequence ID" value="CAH3169936.1"/>
    <property type="molecule type" value="Genomic_DNA"/>
</dbReference>
<dbReference type="PROSITE" id="PS00237">
    <property type="entry name" value="G_PROTEIN_RECEP_F1_1"/>
    <property type="match status" value="2"/>
</dbReference>
<evidence type="ECO:0000256" key="4">
    <source>
        <dbReference type="ARBA" id="ARBA00023040"/>
    </source>
</evidence>
<dbReference type="SMART" id="SM01381">
    <property type="entry name" value="7TM_GPCR_Srsx"/>
    <property type="match status" value="1"/>
</dbReference>
<name>A0ABN8QXZ6_9CNID</name>
<feature type="transmembrane region" description="Helical" evidence="9">
    <location>
        <begin position="265"/>
        <end position="284"/>
    </location>
</feature>
<feature type="transmembrane region" description="Helical" evidence="9">
    <location>
        <begin position="481"/>
        <end position="500"/>
    </location>
</feature>
<feature type="transmembrane region" description="Helical" evidence="9">
    <location>
        <begin position="359"/>
        <end position="384"/>
    </location>
</feature>
<keyword evidence="7 8" id="KW-0807">Transducer</keyword>
<keyword evidence="5 9" id="KW-0472">Membrane</keyword>
<keyword evidence="3 9" id="KW-1133">Transmembrane helix</keyword>
<evidence type="ECO:0000256" key="6">
    <source>
        <dbReference type="ARBA" id="ARBA00023170"/>
    </source>
</evidence>
<evidence type="ECO:0000256" key="3">
    <source>
        <dbReference type="ARBA" id="ARBA00022989"/>
    </source>
</evidence>
<evidence type="ECO:0000259" key="10">
    <source>
        <dbReference type="PROSITE" id="PS50262"/>
    </source>
</evidence>
<dbReference type="InterPro" id="IPR000276">
    <property type="entry name" value="GPCR_Rhodpsn"/>
</dbReference>
<feature type="transmembrane region" description="Helical" evidence="9">
    <location>
        <begin position="523"/>
        <end position="547"/>
    </location>
</feature>
<feature type="transmembrane region" description="Helical" evidence="9">
    <location>
        <begin position="620"/>
        <end position="639"/>
    </location>
</feature>
<feature type="transmembrane region" description="Helical" evidence="9">
    <location>
        <begin position="93"/>
        <end position="114"/>
    </location>
</feature>
<comment type="subcellular location">
    <subcellularLocation>
        <location evidence="1">Membrane</location>
        <topology evidence="1">Multi-pass membrane protein</topology>
    </subcellularLocation>
</comment>
<dbReference type="SUPFAM" id="SSF81321">
    <property type="entry name" value="Family A G protein-coupled receptor-like"/>
    <property type="match status" value="2"/>
</dbReference>
<accession>A0ABN8QXZ6</accession>
<dbReference type="InterPro" id="IPR017452">
    <property type="entry name" value="GPCR_Rhodpsn_7TM"/>
</dbReference>
<feature type="transmembrane region" description="Helical" evidence="9">
    <location>
        <begin position="396"/>
        <end position="414"/>
    </location>
</feature>
<evidence type="ECO:0000313" key="11">
    <source>
        <dbReference type="EMBL" id="CAH3169936.1"/>
    </source>
</evidence>
<keyword evidence="12" id="KW-1185">Reference proteome</keyword>
<dbReference type="CDD" id="cd00637">
    <property type="entry name" value="7tm_classA_rhodopsin-like"/>
    <property type="match status" value="2"/>
</dbReference>
<comment type="similarity">
    <text evidence="8">Belongs to the G-protein coupled receptor 1 family.</text>
</comment>
<organism evidence="11 12">
    <name type="scientific">Porites evermanni</name>
    <dbReference type="NCBI Taxonomy" id="104178"/>
    <lineage>
        <taxon>Eukaryota</taxon>
        <taxon>Metazoa</taxon>
        <taxon>Cnidaria</taxon>
        <taxon>Anthozoa</taxon>
        <taxon>Hexacorallia</taxon>
        <taxon>Scleractinia</taxon>
        <taxon>Fungiina</taxon>
        <taxon>Poritidae</taxon>
        <taxon>Porites</taxon>
    </lineage>
</organism>
<dbReference type="PRINTS" id="PR00237">
    <property type="entry name" value="GPCRRHODOPSN"/>
</dbReference>
<dbReference type="PANTHER" id="PTHR45695:SF9">
    <property type="entry name" value="LEUCOKININ RECEPTOR"/>
    <property type="match status" value="1"/>
</dbReference>
<evidence type="ECO:0000313" key="12">
    <source>
        <dbReference type="Proteomes" id="UP001159427"/>
    </source>
</evidence>
<evidence type="ECO:0000256" key="9">
    <source>
        <dbReference type="SAM" id="Phobius"/>
    </source>
</evidence>
<evidence type="ECO:0000256" key="1">
    <source>
        <dbReference type="ARBA" id="ARBA00004141"/>
    </source>
</evidence>
<feature type="transmembrane region" description="Helical" evidence="9">
    <location>
        <begin position="6"/>
        <end position="29"/>
    </location>
</feature>
<feature type="domain" description="G-protein coupled receptors family 1 profile" evidence="10">
    <location>
        <begin position="20"/>
        <end position="281"/>
    </location>
</feature>
<evidence type="ECO:0000256" key="7">
    <source>
        <dbReference type="ARBA" id="ARBA00023224"/>
    </source>
</evidence>